<comment type="caution">
    <text evidence="2">The sequence shown here is derived from an EMBL/GenBank/DDBJ whole genome shotgun (WGS) entry which is preliminary data.</text>
</comment>
<dbReference type="Proteomes" id="UP000177932">
    <property type="component" value="Unassembled WGS sequence"/>
</dbReference>
<accession>A0A1G2H6M9</accession>
<dbReference type="InterPro" id="IPR008928">
    <property type="entry name" value="6-hairpin_glycosidase_sf"/>
</dbReference>
<dbReference type="AlphaFoldDB" id="A0A1G2H6M9"/>
<proteinExistence type="predicted"/>
<dbReference type="InterPro" id="IPR012341">
    <property type="entry name" value="6hp_glycosidase-like_sf"/>
</dbReference>
<dbReference type="Pfam" id="PF22422">
    <property type="entry name" value="MGH1-like_GH"/>
    <property type="match status" value="1"/>
</dbReference>
<gene>
    <name evidence="2" type="ORF">A2827_02775</name>
</gene>
<protein>
    <recommendedName>
        <fullName evidence="1">Mannosylglycerate hydrolase MGH1-like glycoside hydrolase domain-containing protein</fullName>
    </recommendedName>
</protein>
<evidence type="ECO:0000313" key="2">
    <source>
        <dbReference type="EMBL" id="OGZ58124.1"/>
    </source>
</evidence>
<reference evidence="2 3" key="1">
    <citation type="journal article" date="2016" name="Nat. Commun.">
        <title>Thousands of microbial genomes shed light on interconnected biogeochemical processes in an aquifer system.</title>
        <authorList>
            <person name="Anantharaman K."/>
            <person name="Brown C.T."/>
            <person name="Hug L.A."/>
            <person name="Sharon I."/>
            <person name="Castelle C.J."/>
            <person name="Probst A.J."/>
            <person name="Thomas B.C."/>
            <person name="Singh A."/>
            <person name="Wilkins M.J."/>
            <person name="Karaoz U."/>
            <person name="Brodie E.L."/>
            <person name="Williams K.H."/>
            <person name="Hubbard S.S."/>
            <person name="Banfield J.F."/>
        </authorList>
    </citation>
    <scope>NUCLEOTIDE SEQUENCE [LARGE SCALE GENOMIC DNA]</scope>
</reference>
<dbReference type="STRING" id="1802158.A2827_02775"/>
<dbReference type="EMBL" id="MHOD01000014">
    <property type="protein sequence ID" value="OGZ58124.1"/>
    <property type="molecule type" value="Genomic_DNA"/>
</dbReference>
<dbReference type="SUPFAM" id="SSF48208">
    <property type="entry name" value="Six-hairpin glycosidases"/>
    <property type="match status" value="1"/>
</dbReference>
<dbReference type="Gene3D" id="1.50.10.10">
    <property type="match status" value="1"/>
</dbReference>
<sequence length="416" mass="47939">MDKTQLLAKMINDLESLKHPTYGYLFAGGKDFRWLFGRDSIITSLMLLNARIGNAPEIARNTLKILASLQGKRHNWKSEEQPGKILHEHREFEWQVSQIPFWEFPYYGTVDATPLFIILAHKYAAATDDWDFVEEIWPNLEAAAAWMKYYGDTDGDYFIECKSLNPRGIRNQCWKDHTPFCFEPEYPVNFVEVQGYAYLAYKFMSEMSAHFNGQWREYYQNAEAIRYNFNARFWDENVGAFALALDAKKKRINAATSSQGHLLFTGIINDPEKMNACAERLFQPDLCTPYGIRTLSDKEPCFGDYLYHLGSIWIMDNWMIYYGLKNFAYTHPFDRTKNFNGKIKARLLKESLLNTACLLSGAPELHASVNGTLKTTDTVAGWGTKPANHVQAWSAAAILDLLCEDLTEEERKRIVI</sequence>
<feature type="domain" description="Mannosylglycerate hydrolase MGH1-like glycoside hydrolase" evidence="1">
    <location>
        <begin position="191"/>
        <end position="335"/>
    </location>
</feature>
<evidence type="ECO:0000313" key="3">
    <source>
        <dbReference type="Proteomes" id="UP000177932"/>
    </source>
</evidence>
<dbReference type="InterPro" id="IPR054491">
    <property type="entry name" value="MGH1-like_GH"/>
</dbReference>
<name>A0A1G2H6M9_9BACT</name>
<dbReference type="GO" id="GO:0005975">
    <property type="term" value="P:carbohydrate metabolic process"/>
    <property type="evidence" value="ECO:0007669"/>
    <property type="project" value="InterPro"/>
</dbReference>
<evidence type="ECO:0000259" key="1">
    <source>
        <dbReference type="Pfam" id="PF22422"/>
    </source>
</evidence>
<organism evidence="2 3">
    <name type="scientific">Candidatus Spechtbacteria bacterium RIFCSPHIGHO2_01_FULL_43_30</name>
    <dbReference type="NCBI Taxonomy" id="1802158"/>
    <lineage>
        <taxon>Bacteria</taxon>
        <taxon>Candidatus Spechtiibacteriota</taxon>
    </lineage>
</organism>